<dbReference type="GO" id="GO:0017004">
    <property type="term" value="P:cytochrome complex assembly"/>
    <property type="evidence" value="ECO:0007669"/>
    <property type="project" value="UniProtKB-KW"/>
</dbReference>
<dbReference type="Pfam" id="PF05140">
    <property type="entry name" value="ResB"/>
    <property type="match status" value="1"/>
</dbReference>
<evidence type="ECO:0000313" key="8">
    <source>
        <dbReference type="EMBL" id="CAB4657494.1"/>
    </source>
</evidence>
<proteinExistence type="predicted"/>
<gene>
    <name evidence="8" type="ORF">UFOPK2254_00526</name>
    <name evidence="9" type="ORF">UFOPK2907_00196</name>
    <name evidence="10" type="ORF">UFOPK3241_00492</name>
    <name evidence="11" type="ORF">UFOPK3937_00517</name>
</gene>
<dbReference type="EMBL" id="CAFAZX010000018">
    <property type="protein sequence ID" value="CAB4841612.1"/>
    <property type="molecule type" value="Genomic_DNA"/>
</dbReference>
<evidence type="ECO:0000256" key="6">
    <source>
        <dbReference type="SAM" id="Phobius"/>
    </source>
</evidence>
<accession>A0A6J7MAJ1</accession>
<keyword evidence="5 6" id="KW-0472">Membrane</keyword>
<feature type="transmembrane region" description="Helical" evidence="6">
    <location>
        <begin position="28"/>
        <end position="46"/>
    </location>
</feature>
<dbReference type="PANTHER" id="PTHR31566">
    <property type="entry name" value="CYTOCHROME C BIOGENESIS PROTEIN CCS1, CHLOROPLASTIC"/>
    <property type="match status" value="1"/>
</dbReference>
<dbReference type="GO" id="GO:0016020">
    <property type="term" value="C:membrane"/>
    <property type="evidence" value="ECO:0007669"/>
    <property type="project" value="UniProtKB-SubCell"/>
</dbReference>
<evidence type="ECO:0000256" key="2">
    <source>
        <dbReference type="ARBA" id="ARBA00022692"/>
    </source>
</evidence>
<dbReference type="EMBL" id="CAEZWO010000038">
    <property type="protein sequence ID" value="CAB4657494.1"/>
    <property type="molecule type" value="Genomic_DNA"/>
</dbReference>
<evidence type="ECO:0000259" key="7">
    <source>
        <dbReference type="Pfam" id="PF05140"/>
    </source>
</evidence>
<keyword evidence="2 6" id="KW-0812">Transmembrane</keyword>
<organism evidence="11">
    <name type="scientific">freshwater metagenome</name>
    <dbReference type="NCBI Taxonomy" id="449393"/>
    <lineage>
        <taxon>unclassified sequences</taxon>
        <taxon>metagenomes</taxon>
        <taxon>ecological metagenomes</taxon>
    </lineage>
</organism>
<dbReference type="InterPro" id="IPR023494">
    <property type="entry name" value="Cyt_c_bgen_Ccs1/CcsB/ResB"/>
</dbReference>
<keyword evidence="3" id="KW-0201">Cytochrome c-type biogenesis</keyword>
<evidence type="ECO:0000313" key="11">
    <source>
        <dbReference type="EMBL" id="CAB4977078.1"/>
    </source>
</evidence>
<dbReference type="AlphaFoldDB" id="A0A6J7MAJ1"/>
<comment type="subcellular location">
    <subcellularLocation>
        <location evidence="1">Membrane</location>
        <topology evidence="1">Multi-pass membrane protein</topology>
    </subcellularLocation>
</comment>
<feature type="transmembrane region" description="Helical" evidence="6">
    <location>
        <begin position="429"/>
        <end position="447"/>
    </location>
</feature>
<sequence length="492" mass="54441">MSQEKEIQELGVVSLLRFAWRQLTSMRTALSLLLILGVASIPGSLIPQRPQNPMKVSDYFKNDPTLAKWMDRLSLFDVFGSAWFSAIYILLFISLIGCVLPRTLEHFKASRALPPITPKNLEKMEFFSTWQGNGNEYEVAKAYLKRKRFRIREFEGALSTEKGYLRETGNLFFHLALILILVGVSMGALFGMKGEAIVNVGERFTNTPTTYDSLTYGKLFKDTSLPPFTLTMNEFKAEYDPLTNAPKDYTLWVTATDTPGATPIKHIIKVNAPLSFGSTNVYLQANGYSPIVTVRDKSGAIVLQGPIPFLPQDGNLTSAGAIKVPDSLPQLGFVASFLPTAARDKVRGGISAFPEALDPKLLLSAWKGDLGLDRGIPQSVYRIDTSKMQKIGLESLKIGQTYSFAEGSITFDGFVPWVNLQIVRDPGKIFALFGAILAILGLLASLFTRRRRLWIRVDEDNRVEVAGLAKNAAPGLENELTLLVEHLKKAGQ</sequence>
<feature type="transmembrane region" description="Helical" evidence="6">
    <location>
        <begin position="78"/>
        <end position="100"/>
    </location>
</feature>
<dbReference type="PANTHER" id="PTHR31566:SF0">
    <property type="entry name" value="CYTOCHROME C BIOGENESIS PROTEIN CCS1, CHLOROPLASTIC"/>
    <property type="match status" value="1"/>
</dbReference>
<evidence type="ECO:0000313" key="9">
    <source>
        <dbReference type="EMBL" id="CAB4765470.1"/>
    </source>
</evidence>
<name>A0A6J7MAJ1_9ZZZZ</name>
<dbReference type="InterPro" id="IPR007816">
    <property type="entry name" value="ResB-like_domain"/>
</dbReference>
<evidence type="ECO:0000256" key="3">
    <source>
        <dbReference type="ARBA" id="ARBA00022748"/>
    </source>
</evidence>
<keyword evidence="4 6" id="KW-1133">Transmembrane helix</keyword>
<dbReference type="EMBL" id="CAFBOJ010000042">
    <property type="protein sequence ID" value="CAB4977078.1"/>
    <property type="molecule type" value="Genomic_DNA"/>
</dbReference>
<evidence type="ECO:0000313" key="10">
    <source>
        <dbReference type="EMBL" id="CAB4841612.1"/>
    </source>
</evidence>
<evidence type="ECO:0000256" key="5">
    <source>
        <dbReference type="ARBA" id="ARBA00023136"/>
    </source>
</evidence>
<evidence type="ECO:0000256" key="1">
    <source>
        <dbReference type="ARBA" id="ARBA00004141"/>
    </source>
</evidence>
<reference evidence="11" key="1">
    <citation type="submission" date="2020-05" db="EMBL/GenBank/DDBJ databases">
        <authorList>
            <person name="Chiriac C."/>
            <person name="Salcher M."/>
            <person name="Ghai R."/>
            <person name="Kavagutti S V."/>
        </authorList>
    </citation>
    <scope>NUCLEOTIDE SEQUENCE</scope>
</reference>
<evidence type="ECO:0000256" key="4">
    <source>
        <dbReference type="ARBA" id="ARBA00022989"/>
    </source>
</evidence>
<dbReference type="EMBL" id="CAEZZR010000010">
    <property type="protein sequence ID" value="CAB4765470.1"/>
    <property type="molecule type" value="Genomic_DNA"/>
</dbReference>
<protein>
    <submittedName>
        <fullName evidence="11">Unannotated protein</fullName>
    </submittedName>
</protein>
<feature type="transmembrane region" description="Helical" evidence="6">
    <location>
        <begin position="171"/>
        <end position="192"/>
    </location>
</feature>
<feature type="domain" description="ResB-like" evidence="7">
    <location>
        <begin position="26"/>
        <end position="480"/>
    </location>
</feature>